<keyword evidence="5" id="KW-0539">Nucleus</keyword>
<comment type="subcellular location">
    <subcellularLocation>
        <location evidence="1">Nucleus</location>
    </subcellularLocation>
</comment>
<evidence type="ECO:0000256" key="5">
    <source>
        <dbReference type="ARBA" id="ARBA00023242"/>
    </source>
</evidence>
<evidence type="ECO:0000256" key="4">
    <source>
        <dbReference type="ARBA" id="ARBA00022694"/>
    </source>
</evidence>
<reference evidence="7 8" key="1">
    <citation type="submission" date="2024-02" db="EMBL/GenBank/DDBJ databases">
        <authorList>
            <person name="Chen Y."/>
            <person name="Shah S."/>
            <person name="Dougan E. K."/>
            <person name="Thang M."/>
            <person name="Chan C."/>
        </authorList>
    </citation>
    <scope>NUCLEOTIDE SEQUENCE [LARGE SCALE GENOMIC DNA]</scope>
</reference>
<dbReference type="Proteomes" id="UP001642484">
    <property type="component" value="Unassembled WGS sequence"/>
</dbReference>
<dbReference type="InterPro" id="IPR017423">
    <property type="entry name" value="TRM6"/>
</dbReference>
<comment type="similarity">
    <text evidence="2">Belongs to the TRM6/GCD10 family.</text>
</comment>
<evidence type="ECO:0000256" key="3">
    <source>
        <dbReference type="ARBA" id="ARBA00021704"/>
    </source>
</evidence>
<gene>
    <name evidence="7" type="ORF">CCMP2556_LOCUS1856</name>
</gene>
<evidence type="ECO:0000313" key="7">
    <source>
        <dbReference type="EMBL" id="CAK8989967.1"/>
    </source>
</evidence>
<keyword evidence="8" id="KW-1185">Reference proteome</keyword>
<protein>
    <recommendedName>
        <fullName evidence="3">tRNA (adenine(58)-N(1))-methyltransferase non-catalytic subunit TRM6</fullName>
    </recommendedName>
    <alternativeName>
        <fullName evidence="6">tRNA(m1A58)-methyltransferase subunit TRM6</fullName>
    </alternativeName>
</protein>
<evidence type="ECO:0000256" key="1">
    <source>
        <dbReference type="ARBA" id="ARBA00004123"/>
    </source>
</evidence>
<comment type="caution">
    <text evidence="7">The sequence shown here is derived from an EMBL/GenBank/DDBJ whole genome shotgun (WGS) entry which is preliminary data.</text>
</comment>
<accession>A0ABP0HIH3</accession>
<dbReference type="PANTHER" id="PTHR12945">
    <property type="entry name" value="TRANSLATION INITIATION FACTOR EIF3-RELATED"/>
    <property type="match status" value="1"/>
</dbReference>
<evidence type="ECO:0000256" key="6">
    <source>
        <dbReference type="ARBA" id="ARBA00032319"/>
    </source>
</evidence>
<evidence type="ECO:0000313" key="8">
    <source>
        <dbReference type="Proteomes" id="UP001642484"/>
    </source>
</evidence>
<dbReference type="Pfam" id="PF04189">
    <property type="entry name" value="Gcd10p"/>
    <property type="match status" value="1"/>
</dbReference>
<sequence length="412" mass="45751">MKVSPSPGSHVVLRDSEGTQKVFFLNAGSRPDLRMGKYPPIPFEMVLHSPYGAVLRREADGKWQRQRHSVEATEKVEVQENNQHLAQDNSAQSLTPAEVRDLKQKCSGEEVVEALASNSSTFASKTKFAQEKYLKKKAQKHVQQVTLLRPSVMELCETYYKQSRSKVCGLRFDYLSSLLCQADVRSGARFLVLDAAAGLVTGAMAQQLAGFGQIYRLFRNGCPEKGFTELDLSDAEKQTVRPINLEALQSSDPMACEWLRLPTAQSNDAEGESIAGRAEARMTRIMKRREDFKSLEAGPVDGLLMVADDDAELTQEVLELSLPRLAYGGRVAMFGHHLQPLAALQGAWRANGSFVDVRLTQLFTREFQALPSRTHPFMVAEAQLCEGFILCASKVVGEEPRNDEPPSKKICT</sequence>
<proteinExistence type="inferred from homology"/>
<dbReference type="EMBL" id="CAXAMN010000669">
    <property type="protein sequence ID" value="CAK8989967.1"/>
    <property type="molecule type" value="Genomic_DNA"/>
</dbReference>
<dbReference type="PANTHER" id="PTHR12945:SF0">
    <property type="entry name" value="TRNA (ADENINE(58)-N(1))-METHYLTRANSFERASE NON-CATALYTIC SUBUNIT TRM6"/>
    <property type="match status" value="1"/>
</dbReference>
<keyword evidence="4" id="KW-0819">tRNA processing</keyword>
<organism evidence="7 8">
    <name type="scientific">Durusdinium trenchii</name>
    <dbReference type="NCBI Taxonomy" id="1381693"/>
    <lineage>
        <taxon>Eukaryota</taxon>
        <taxon>Sar</taxon>
        <taxon>Alveolata</taxon>
        <taxon>Dinophyceae</taxon>
        <taxon>Suessiales</taxon>
        <taxon>Symbiodiniaceae</taxon>
        <taxon>Durusdinium</taxon>
    </lineage>
</organism>
<name>A0ABP0HIH3_9DINO</name>
<evidence type="ECO:0000256" key="2">
    <source>
        <dbReference type="ARBA" id="ARBA00008320"/>
    </source>
</evidence>